<dbReference type="PROSITE" id="PS00893">
    <property type="entry name" value="NUDIX_BOX"/>
    <property type="match status" value="1"/>
</dbReference>
<dbReference type="Pfam" id="PF00293">
    <property type="entry name" value="NUDIX"/>
    <property type="match status" value="1"/>
</dbReference>
<evidence type="ECO:0000313" key="4">
    <source>
        <dbReference type="Proteomes" id="UP000247409"/>
    </source>
</evidence>
<sequence>MRHSSMQALPSVDESFGFVPNSMTKPFFCGVPRLSVFMPSRSIGPLCGTVLDSQSRAGRPVRTLMESKTPNMRYESLSVAVSMALFRNNRFHSEILLVRRGNEPNKGLWSLPGGRVRDEEDLRCAALRELLEETGIMSHQCHLLSQPIDIALVPSDKPLYHIYVFAGVCDPQLEPIAGDDARDARFSRTDALSKLTLVNGLESRVLKALSAILDDARTAMKFHGSNI</sequence>
<dbReference type="PANTHER" id="PTHR43736:SF1">
    <property type="entry name" value="DIHYDRONEOPTERIN TRIPHOSPHATE DIPHOSPHATASE"/>
    <property type="match status" value="1"/>
</dbReference>
<dbReference type="PROSITE" id="PS51462">
    <property type="entry name" value="NUDIX"/>
    <property type="match status" value="1"/>
</dbReference>
<feature type="domain" description="Nudix hydrolase" evidence="2">
    <location>
        <begin position="76"/>
        <end position="210"/>
    </location>
</feature>
<dbReference type="PANTHER" id="PTHR43736">
    <property type="entry name" value="ADP-RIBOSE PYROPHOSPHATASE"/>
    <property type="match status" value="1"/>
</dbReference>
<dbReference type="Proteomes" id="UP000247409">
    <property type="component" value="Unassembled WGS sequence"/>
</dbReference>
<evidence type="ECO:0000313" key="3">
    <source>
        <dbReference type="EMBL" id="PXF43090.1"/>
    </source>
</evidence>
<keyword evidence="1" id="KW-0378">Hydrolase</keyword>
<name>A0A2V3IPN4_9FLOR</name>
<dbReference type="OrthoDB" id="447842at2759"/>
<dbReference type="CDD" id="cd04673">
    <property type="entry name" value="NUDIX_ADPRase"/>
    <property type="match status" value="1"/>
</dbReference>
<comment type="caution">
    <text evidence="3">The sequence shown here is derived from an EMBL/GenBank/DDBJ whole genome shotgun (WGS) entry which is preliminary data.</text>
</comment>
<dbReference type="InterPro" id="IPR015797">
    <property type="entry name" value="NUDIX_hydrolase-like_dom_sf"/>
</dbReference>
<evidence type="ECO:0000256" key="1">
    <source>
        <dbReference type="ARBA" id="ARBA00022801"/>
    </source>
</evidence>
<protein>
    <submittedName>
        <fullName evidence="3">ADP-ribose pyrophosphatase</fullName>
    </submittedName>
</protein>
<dbReference type="InterPro" id="IPR000086">
    <property type="entry name" value="NUDIX_hydrolase_dom"/>
</dbReference>
<dbReference type="Gene3D" id="3.90.79.10">
    <property type="entry name" value="Nucleoside Triphosphate Pyrophosphohydrolase"/>
    <property type="match status" value="1"/>
</dbReference>
<reference evidence="3 4" key="1">
    <citation type="journal article" date="2018" name="Mol. Biol. Evol.">
        <title>Analysis of the draft genome of the red seaweed Gracilariopsis chorda provides insights into genome size evolution in Rhodophyta.</title>
        <authorList>
            <person name="Lee J."/>
            <person name="Yang E.C."/>
            <person name="Graf L."/>
            <person name="Yang J.H."/>
            <person name="Qiu H."/>
            <person name="Zel Zion U."/>
            <person name="Chan C.X."/>
            <person name="Stephens T.G."/>
            <person name="Weber A.P.M."/>
            <person name="Boo G.H."/>
            <person name="Boo S.M."/>
            <person name="Kim K.M."/>
            <person name="Shin Y."/>
            <person name="Jung M."/>
            <person name="Lee S.J."/>
            <person name="Yim H.S."/>
            <person name="Lee J.H."/>
            <person name="Bhattacharya D."/>
            <person name="Yoon H.S."/>
        </authorList>
    </citation>
    <scope>NUCLEOTIDE SEQUENCE [LARGE SCALE GENOMIC DNA]</scope>
    <source>
        <strain evidence="3 4">SKKU-2015</strain>
        <tissue evidence="3">Whole body</tissue>
    </source>
</reference>
<gene>
    <name evidence="3" type="ORF">BWQ96_07176</name>
</gene>
<proteinExistence type="predicted"/>
<dbReference type="SUPFAM" id="SSF55811">
    <property type="entry name" value="Nudix"/>
    <property type="match status" value="1"/>
</dbReference>
<dbReference type="EMBL" id="NBIV01000138">
    <property type="protein sequence ID" value="PXF43090.1"/>
    <property type="molecule type" value="Genomic_DNA"/>
</dbReference>
<organism evidence="3 4">
    <name type="scientific">Gracilariopsis chorda</name>
    <dbReference type="NCBI Taxonomy" id="448386"/>
    <lineage>
        <taxon>Eukaryota</taxon>
        <taxon>Rhodophyta</taxon>
        <taxon>Florideophyceae</taxon>
        <taxon>Rhodymeniophycidae</taxon>
        <taxon>Gracilariales</taxon>
        <taxon>Gracilariaceae</taxon>
        <taxon>Gracilariopsis</taxon>
    </lineage>
</organism>
<accession>A0A2V3IPN4</accession>
<keyword evidence="4" id="KW-1185">Reference proteome</keyword>
<dbReference type="InterPro" id="IPR020084">
    <property type="entry name" value="NUDIX_hydrolase_CS"/>
</dbReference>
<dbReference type="GO" id="GO:0016787">
    <property type="term" value="F:hydrolase activity"/>
    <property type="evidence" value="ECO:0007669"/>
    <property type="project" value="UniProtKB-KW"/>
</dbReference>
<dbReference type="STRING" id="448386.A0A2V3IPN4"/>
<evidence type="ECO:0000259" key="2">
    <source>
        <dbReference type="PROSITE" id="PS51462"/>
    </source>
</evidence>
<dbReference type="AlphaFoldDB" id="A0A2V3IPN4"/>